<dbReference type="InterPro" id="IPR050570">
    <property type="entry name" value="Cell_wall_metabolism_enzyme"/>
</dbReference>
<evidence type="ECO:0000259" key="3">
    <source>
        <dbReference type="Pfam" id="PF01551"/>
    </source>
</evidence>
<dbReference type="GO" id="GO:0004222">
    <property type="term" value="F:metalloendopeptidase activity"/>
    <property type="evidence" value="ECO:0007669"/>
    <property type="project" value="TreeGrafter"/>
</dbReference>
<dbReference type="InterPro" id="IPR011055">
    <property type="entry name" value="Dup_hybrid_motif"/>
</dbReference>
<dbReference type="AlphaFoldDB" id="A0A1I2EI52"/>
<dbReference type="SUPFAM" id="SSF51261">
    <property type="entry name" value="Duplicated hybrid motif"/>
    <property type="match status" value="1"/>
</dbReference>
<evidence type="ECO:0000313" key="4">
    <source>
        <dbReference type="EMBL" id="SFE92128.1"/>
    </source>
</evidence>
<dbReference type="CDD" id="cd12797">
    <property type="entry name" value="M23_peptidase"/>
    <property type="match status" value="1"/>
</dbReference>
<gene>
    <name evidence="4" type="ORF">SAMN05216251_106209</name>
</gene>
<dbReference type="Pfam" id="PF01551">
    <property type="entry name" value="Peptidase_M23"/>
    <property type="match status" value="1"/>
</dbReference>
<dbReference type="FunFam" id="2.70.70.10:FF:000013">
    <property type="entry name" value="Peptidase family M23"/>
    <property type="match status" value="1"/>
</dbReference>
<reference evidence="4 5" key="1">
    <citation type="submission" date="2016-10" db="EMBL/GenBank/DDBJ databases">
        <authorList>
            <person name="de Groot N.N."/>
        </authorList>
    </citation>
    <scope>NUCLEOTIDE SEQUENCE [LARGE SCALE GENOMIC DNA]</scope>
    <source>
        <strain evidence="4 5">CGMCC 4.3510</strain>
    </source>
</reference>
<evidence type="ECO:0000256" key="2">
    <source>
        <dbReference type="SAM" id="MobiDB-lite"/>
    </source>
</evidence>
<organism evidence="4 5">
    <name type="scientific">Actinacidiphila alni</name>
    <dbReference type="NCBI Taxonomy" id="380248"/>
    <lineage>
        <taxon>Bacteria</taxon>
        <taxon>Bacillati</taxon>
        <taxon>Actinomycetota</taxon>
        <taxon>Actinomycetes</taxon>
        <taxon>Kitasatosporales</taxon>
        <taxon>Streptomycetaceae</taxon>
        <taxon>Actinacidiphila</taxon>
    </lineage>
</organism>
<dbReference type="InterPro" id="IPR016047">
    <property type="entry name" value="M23ase_b-sheet_dom"/>
</dbReference>
<feature type="region of interest" description="Disordered" evidence="2">
    <location>
        <begin position="1"/>
        <end position="24"/>
    </location>
</feature>
<dbReference type="Gene3D" id="2.70.70.10">
    <property type="entry name" value="Glucose Permease (Domain IIA)"/>
    <property type="match status" value="1"/>
</dbReference>
<dbReference type="PANTHER" id="PTHR21666">
    <property type="entry name" value="PEPTIDASE-RELATED"/>
    <property type="match status" value="1"/>
</dbReference>
<keyword evidence="1" id="KW-0175">Coiled coil</keyword>
<evidence type="ECO:0000313" key="5">
    <source>
        <dbReference type="Proteomes" id="UP000199323"/>
    </source>
</evidence>
<dbReference type="Proteomes" id="UP000199323">
    <property type="component" value="Unassembled WGS sequence"/>
</dbReference>
<proteinExistence type="predicted"/>
<dbReference type="EMBL" id="FONG01000006">
    <property type="protein sequence ID" value="SFE92128.1"/>
    <property type="molecule type" value="Genomic_DNA"/>
</dbReference>
<dbReference type="OrthoDB" id="5244067at2"/>
<dbReference type="PANTHER" id="PTHR21666:SF270">
    <property type="entry name" value="MUREIN HYDROLASE ACTIVATOR ENVC"/>
    <property type="match status" value="1"/>
</dbReference>
<dbReference type="RefSeq" id="WP_093713580.1">
    <property type="nucleotide sequence ID" value="NZ_FONG01000006.1"/>
</dbReference>
<name>A0A1I2EI52_9ACTN</name>
<sequence>MAFTVLPAPRGKHRRARRGPATGGGRLASVAVLTATGALGATAMTGSAHADSAPVDTANTVFAQTADVTGSLADSLAAQAAAQHKAADIAKAKAEQARKEAAAAARAKAAKAKADAAAAKAKAEAAAKAKAAREAKARADRAAAERKRLGSFVLPVDNSYVSTGYRASSGLWSSGYHTGIDFHAASGTSVHAVGSGTVVEAGWGGAYGNNIVIRMADGMYTQYGHLSSIQVSVGQSVTPGQQIGLSGATGNVTGPHLHFEARTGPDYGSDVDPIAYLRSHGLSV</sequence>
<keyword evidence="5" id="KW-1185">Reference proteome</keyword>
<protein>
    <submittedName>
        <fullName evidence="4">TolA protein</fullName>
    </submittedName>
</protein>
<feature type="domain" description="M23ase beta-sheet core" evidence="3">
    <location>
        <begin position="176"/>
        <end position="273"/>
    </location>
</feature>
<dbReference type="STRING" id="380248.SAMN05216251_106209"/>
<evidence type="ECO:0000256" key="1">
    <source>
        <dbReference type="SAM" id="Coils"/>
    </source>
</evidence>
<accession>A0A1I2EI52</accession>
<feature type="coiled-coil region" evidence="1">
    <location>
        <begin position="87"/>
        <end position="142"/>
    </location>
</feature>